<dbReference type="Proteomes" id="UP000515570">
    <property type="component" value="Chromosome"/>
</dbReference>
<dbReference type="GO" id="GO:0005829">
    <property type="term" value="C:cytosol"/>
    <property type="evidence" value="ECO:0007669"/>
    <property type="project" value="TreeGrafter"/>
</dbReference>
<evidence type="ECO:0000313" key="1">
    <source>
        <dbReference type="EMBL" id="QMV85470.1"/>
    </source>
</evidence>
<name>A0A7G5FFS9_9CORY</name>
<accession>A0A7G5FFS9</accession>
<dbReference type="InterPro" id="IPR029056">
    <property type="entry name" value="Ribokinase-like"/>
</dbReference>
<sequence length="302" mass="32410">MILNVATTPELFRTSRLSEELSWEHTNALSEVAVVPAGGGVNVAQMLYCAGQDTRVLVPAPEVSQFIRMLSLQGLPYEIVDVPGPIPVRYLIDSPAGRQLQFVDPPMELKVSELAILRDMCVAAAETAEWVVLAGVLPDIAHASWYVDVMRALRLYHPGVKIAVSTSGQPLGAVLRQVYTTKPDVLVIDTAEFDSTEQRDTAISTLTDAAVPHILVCHSRTHFELFSGATGASYSAEFVGDPGKQWLPWQDAALAGLLLADVAADPQAALISALAYANAPIGDPARAVPTPDVLQPELVQVR</sequence>
<keyword evidence="2" id="KW-1185">Reference proteome</keyword>
<dbReference type="Gene3D" id="3.40.1190.20">
    <property type="match status" value="1"/>
</dbReference>
<evidence type="ECO:0008006" key="3">
    <source>
        <dbReference type="Google" id="ProtNLM"/>
    </source>
</evidence>
<dbReference type="EMBL" id="CP059833">
    <property type="protein sequence ID" value="QMV85470.1"/>
    <property type="molecule type" value="Genomic_DNA"/>
</dbReference>
<dbReference type="PANTHER" id="PTHR46566">
    <property type="entry name" value="1-PHOSPHOFRUCTOKINASE-RELATED"/>
    <property type="match status" value="1"/>
</dbReference>
<dbReference type="SUPFAM" id="SSF53613">
    <property type="entry name" value="Ribokinase-like"/>
    <property type="match status" value="1"/>
</dbReference>
<dbReference type="AlphaFoldDB" id="A0A7G5FFS9"/>
<dbReference type="RefSeq" id="WP_182386291.1">
    <property type="nucleotide sequence ID" value="NZ_CP059833.1"/>
</dbReference>
<organism evidence="1 2">
    <name type="scientific">Corynebacterium hindlerae</name>
    <dbReference type="NCBI Taxonomy" id="699041"/>
    <lineage>
        <taxon>Bacteria</taxon>
        <taxon>Bacillati</taxon>
        <taxon>Actinomycetota</taxon>
        <taxon>Actinomycetes</taxon>
        <taxon>Mycobacteriales</taxon>
        <taxon>Corynebacteriaceae</taxon>
        <taxon>Corynebacterium</taxon>
    </lineage>
</organism>
<dbReference type="GO" id="GO:0008443">
    <property type="term" value="F:phosphofructokinase activity"/>
    <property type="evidence" value="ECO:0007669"/>
    <property type="project" value="TreeGrafter"/>
</dbReference>
<proteinExistence type="predicted"/>
<gene>
    <name evidence="1" type="ORF">HW450_01580</name>
</gene>
<protein>
    <recommendedName>
        <fullName evidence="3">Carbohydrate kinase PfkB domain-containing protein</fullName>
    </recommendedName>
</protein>
<dbReference type="PANTHER" id="PTHR46566:SF2">
    <property type="entry name" value="ATP-DEPENDENT 6-PHOSPHOFRUCTOKINASE ISOZYME 2"/>
    <property type="match status" value="1"/>
</dbReference>
<evidence type="ECO:0000313" key="2">
    <source>
        <dbReference type="Proteomes" id="UP000515570"/>
    </source>
</evidence>
<reference evidence="1 2" key="1">
    <citation type="submission" date="2020-07" db="EMBL/GenBank/DDBJ databases">
        <title>non toxigenic Corynebacterium sp. nov from a clinical source.</title>
        <authorList>
            <person name="Bernier A.-M."/>
            <person name="Bernard K."/>
        </authorList>
    </citation>
    <scope>NUCLEOTIDE SEQUENCE [LARGE SCALE GENOMIC DNA]</scope>
    <source>
        <strain evidence="2">NML 93-0612</strain>
    </source>
</reference>